<dbReference type="GO" id="GO:0000287">
    <property type="term" value="F:magnesium ion binding"/>
    <property type="evidence" value="ECO:0007669"/>
    <property type="project" value="UniProtKB-UniRule"/>
</dbReference>
<dbReference type="Gene3D" id="3.90.1560.10">
    <property type="entry name" value="ComB-like"/>
    <property type="match status" value="1"/>
</dbReference>
<evidence type="ECO:0000256" key="5">
    <source>
        <dbReference type="ARBA" id="ARBA00022801"/>
    </source>
</evidence>
<dbReference type="FunFam" id="3.90.1560.10:FF:000001">
    <property type="entry name" value="Probable 2-phosphosulfolactate phosphatase"/>
    <property type="match status" value="1"/>
</dbReference>
<evidence type="ECO:0000313" key="10">
    <source>
        <dbReference type="Proteomes" id="UP000481087"/>
    </source>
</evidence>
<dbReference type="EMBL" id="WTUZ01000021">
    <property type="protein sequence ID" value="MZQ84270.1"/>
    <property type="molecule type" value="Genomic_DNA"/>
</dbReference>
<dbReference type="GO" id="GO:0050545">
    <property type="term" value="F:sulfopyruvate decarboxylase activity"/>
    <property type="evidence" value="ECO:0007669"/>
    <property type="project" value="TreeGrafter"/>
</dbReference>
<dbReference type="EC" id="3.1.3.71" evidence="3 8"/>
<evidence type="ECO:0000313" key="9">
    <source>
        <dbReference type="EMBL" id="MZQ84270.1"/>
    </source>
</evidence>
<name>A0A6L8V4S1_9BACL</name>
<evidence type="ECO:0000256" key="2">
    <source>
        <dbReference type="ARBA" id="ARBA00009997"/>
    </source>
</evidence>
<comment type="caution">
    <text evidence="9">The sequence shown here is derived from an EMBL/GenBank/DDBJ whole genome shotgun (WGS) entry which is preliminary data.</text>
</comment>
<dbReference type="GO" id="GO:0050532">
    <property type="term" value="F:2-phosphosulfolactate phosphatase activity"/>
    <property type="evidence" value="ECO:0007669"/>
    <property type="project" value="UniProtKB-UniRule"/>
</dbReference>
<evidence type="ECO:0000256" key="8">
    <source>
        <dbReference type="HAMAP-Rule" id="MF_00490"/>
    </source>
</evidence>
<keyword evidence="10" id="KW-1185">Reference proteome</keyword>
<evidence type="ECO:0000256" key="3">
    <source>
        <dbReference type="ARBA" id="ARBA00012953"/>
    </source>
</evidence>
<evidence type="ECO:0000256" key="6">
    <source>
        <dbReference type="ARBA" id="ARBA00022842"/>
    </source>
</evidence>
<dbReference type="AlphaFoldDB" id="A0A6L8V4S1"/>
<evidence type="ECO:0000256" key="4">
    <source>
        <dbReference type="ARBA" id="ARBA00021948"/>
    </source>
</evidence>
<dbReference type="Pfam" id="PF04029">
    <property type="entry name" value="2-ph_phosp"/>
    <property type="match status" value="1"/>
</dbReference>
<sequence>MHIEVVANIGEARSDDFLHKTVIVVDVIRATSTIITALINGCKAIVPVDTVLRAKELQQEGDLLGGERFCKKIPGFDFGNSPLEYTKEAVQGKRVILTTTNGTRGIQKALKADQVLAGSFLNSKACAAAAIAFKRDTVILCAGTQDVFSLEDGLCAGHILEELVLALGEKQVATNDFGLAMRGCYLQAQHTLYDTLLSSSNGKKMCKSGFLADIEACAKTNITEQVPILERDQMVLLQRSSRRPAF</sequence>
<evidence type="ECO:0000256" key="7">
    <source>
        <dbReference type="ARBA" id="ARBA00033711"/>
    </source>
</evidence>
<gene>
    <name evidence="8" type="primary">comB</name>
    <name evidence="9" type="ORF">GQF01_19320</name>
</gene>
<proteinExistence type="inferred from homology"/>
<accession>A0A6L8V4S1</accession>
<keyword evidence="5 8" id="KW-0378">Hydrolase</keyword>
<dbReference type="PANTHER" id="PTHR37311">
    <property type="entry name" value="2-PHOSPHOSULFOLACTATE PHOSPHATASE-RELATED"/>
    <property type="match status" value="1"/>
</dbReference>
<comment type="similarity">
    <text evidence="2 8">Belongs to the ComB family.</text>
</comment>
<dbReference type="SUPFAM" id="SSF142823">
    <property type="entry name" value="ComB-like"/>
    <property type="match status" value="1"/>
</dbReference>
<dbReference type="InterPro" id="IPR036702">
    <property type="entry name" value="ComB-like_sf"/>
</dbReference>
<reference evidence="9 10" key="1">
    <citation type="submission" date="2019-12" db="EMBL/GenBank/DDBJ databases">
        <title>Paenibacillus sp. nov. sp. isolated from soil.</title>
        <authorList>
            <person name="Kim J."/>
            <person name="Jeong S.E."/>
            <person name="Jung H.S."/>
            <person name="Jeon C.O."/>
        </authorList>
    </citation>
    <scope>NUCLEOTIDE SEQUENCE [LARGE SCALE GENOMIC DNA]</scope>
    <source>
        <strain evidence="9 10">5J-6</strain>
    </source>
</reference>
<dbReference type="InterPro" id="IPR005238">
    <property type="entry name" value="ComB-like"/>
</dbReference>
<comment type="catalytic activity">
    <reaction evidence="7 8">
        <text>(2R)-O-phospho-3-sulfolactate + H2O = (2R)-3-sulfolactate + phosphate</text>
        <dbReference type="Rhea" id="RHEA:23416"/>
        <dbReference type="ChEBI" id="CHEBI:15377"/>
        <dbReference type="ChEBI" id="CHEBI:15597"/>
        <dbReference type="ChEBI" id="CHEBI:43474"/>
        <dbReference type="ChEBI" id="CHEBI:58738"/>
        <dbReference type="EC" id="3.1.3.71"/>
    </reaction>
</comment>
<dbReference type="PANTHER" id="PTHR37311:SF1">
    <property type="entry name" value="2-PHOSPHOSULFOLACTATE PHOSPHATASE-RELATED"/>
    <property type="match status" value="1"/>
</dbReference>
<evidence type="ECO:0000256" key="1">
    <source>
        <dbReference type="ARBA" id="ARBA00001946"/>
    </source>
</evidence>
<keyword evidence="6 8" id="KW-0460">Magnesium</keyword>
<protein>
    <recommendedName>
        <fullName evidence="4 8">Probable 2-phosphosulfolactate phosphatase</fullName>
        <ecNumber evidence="3 8">3.1.3.71</ecNumber>
    </recommendedName>
</protein>
<dbReference type="HAMAP" id="MF_00490">
    <property type="entry name" value="ComB"/>
    <property type="match status" value="1"/>
</dbReference>
<comment type="cofactor">
    <cofactor evidence="1 8">
        <name>Mg(2+)</name>
        <dbReference type="ChEBI" id="CHEBI:18420"/>
    </cofactor>
</comment>
<dbReference type="Proteomes" id="UP000481087">
    <property type="component" value="Unassembled WGS sequence"/>
</dbReference>
<organism evidence="9 10">
    <name type="scientific">Paenibacillus silvestris</name>
    <dbReference type="NCBI Taxonomy" id="2606219"/>
    <lineage>
        <taxon>Bacteria</taxon>
        <taxon>Bacillati</taxon>
        <taxon>Bacillota</taxon>
        <taxon>Bacilli</taxon>
        <taxon>Bacillales</taxon>
        <taxon>Paenibacillaceae</taxon>
        <taxon>Paenibacillus</taxon>
    </lineage>
</organism>